<evidence type="ECO:0000313" key="4">
    <source>
        <dbReference type="EMBL" id="KAL0345883.1"/>
    </source>
</evidence>
<keyword evidence="1" id="KW-0863">Zinc-finger</keyword>
<dbReference type="EMBL" id="JACGWJ010000019">
    <property type="protein sequence ID" value="KAL0345883.1"/>
    <property type="molecule type" value="Genomic_DNA"/>
</dbReference>
<reference evidence="4" key="2">
    <citation type="journal article" date="2024" name="Plant">
        <title>Genomic evolution and insights into agronomic trait innovations of Sesamum species.</title>
        <authorList>
            <person name="Miao H."/>
            <person name="Wang L."/>
            <person name="Qu L."/>
            <person name="Liu H."/>
            <person name="Sun Y."/>
            <person name="Le M."/>
            <person name="Wang Q."/>
            <person name="Wei S."/>
            <person name="Zheng Y."/>
            <person name="Lin W."/>
            <person name="Duan Y."/>
            <person name="Cao H."/>
            <person name="Xiong S."/>
            <person name="Wang X."/>
            <person name="Wei L."/>
            <person name="Li C."/>
            <person name="Ma Q."/>
            <person name="Ju M."/>
            <person name="Zhao R."/>
            <person name="Li G."/>
            <person name="Mu C."/>
            <person name="Tian Q."/>
            <person name="Mei H."/>
            <person name="Zhang T."/>
            <person name="Gao T."/>
            <person name="Zhang H."/>
        </authorList>
    </citation>
    <scope>NUCLEOTIDE SEQUENCE</scope>
    <source>
        <strain evidence="4">G02</strain>
    </source>
</reference>
<evidence type="ECO:0000259" key="3">
    <source>
        <dbReference type="PROSITE" id="PS50158"/>
    </source>
</evidence>
<proteinExistence type="predicted"/>
<dbReference type="Pfam" id="PF00098">
    <property type="entry name" value="zf-CCHC"/>
    <property type="match status" value="1"/>
</dbReference>
<dbReference type="PROSITE" id="PS50158">
    <property type="entry name" value="ZF_CCHC"/>
    <property type="match status" value="1"/>
</dbReference>
<name>A0AAW2NR52_SESRA</name>
<dbReference type="InterPro" id="IPR001878">
    <property type="entry name" value="Znf_CCHC"/>
</dbReference>
<dbReference type="GO" id="GO:0003676">
    <property type="term" value="F:nucleic acid binding"/>
    <property type="evidence" value="ECO:0007669"/>
    <property type="project" value="InterPro"/>
</dbReference>
<keyword evidence="1" id="KW-0862">Zinc</keyword>
<dbReference type="AlphaFoldDB" id="A0AAW2NR52"/>
<feature type="domain" description="CCHC-type" evidence="3">
    <location>
        <begin position="107"/>
        <end position="121"/>
    </location>
</feature>
<comment type="caution">
    <text evidence="4">The sequence shown here is derived from an EMBL/GenBank/DDBJ whole genome shotgun (WGS) entry which is preliminary data.</text>
</comment>
<dbReference type="GO" id="GO:0008270">
    <property type="term" value="F:zinc ion binding"/>
    <property type="evidence" value="ECO:0007669"/>
    <property type="project" value="UniProtKB-KW"/>
</dbReference>
<feature type="compositionally biased region" description="Low complexity" evidence="2">
    <location>
        <begin position="123"/>
        <end position="142"/>
    </location>
</feature>
<organism evidence="4">
    <name type="scientific">Sesamum radiatum</name>
    <name type="common">Black benniseed</name>
    <dbReference type="NCBI Taxonomy" id="300843"/>
    <lineage>
        <taxon>Eukaryota</taxon>
        <taxon>Viridiplantae</taxon>
        <taxon>Streptophyta</taxon>
        <taxon>Embryophyta</taxon>
        <taxon>Tracheophyta</taxon>
        <taxon>Spermatophyta</taxon>
        <taxon>Magnoliopsida</taxon>
        <taxon>eudicotyledons</taxon>
        <taxon>Gunneridae</taxon>
        <taxon>Pentapetalae</taxon>
        <taxon>asterids</taxon>
        <taxon>lamiids</taxon>
        <taxon>Lamiales</taxon>
        <taxon>Pedaliaceae</taxon>
        <taxon>Sesamum</taxon>
    </lineage>
</organism>
<dbReference type="Pfam" id="PF08284">
    <property type="entry name" value="RVP_2"/>
    <property type="match status" value="1"/>
</dbReference>
<evidence type="ECO:0000256" key="2">
    <source>
        <dbReference type="SAM" id="MobiDB-lite"/>
    </source>
</evidence>
<gene>
    <name evidence="4" type="ORF">Sradi_4419600</name>
</gene>
<accession>A0AAW2NR52</accession>
<feature type="region of interest" description="Disordered" evidence="2">
    <location>
        <begin position="123"/>
        <end position="179"/>
    </location>
</feature>
<keyword evidence="1" id="KW-0479">Metal-binding</keyword>
<reference evidence="4" key="1">
    <citation type="submission" date="2020-06" db="EMBL/GenBank/DDBJ databases">
        <authorList>
            <person name="Li T."/>
            <person name="Hu X."/>
            <person name="Zhang T."/>
            <person name="Song X."/>
            <person name="Zhang H."/>
            <person name="Dai N."/>
            <person name="Sheng W."/>
            <person name="Hou X."/>
            <person name="Wei L."/>
        </authorList>
    </citation>
    <scope>NUCLEOTIDE SEQUENCE</scope>
    <source>
        <strain evidence="4">G02</strain>
        <tissue evidence="4">Leaf</tissue>
    </source>
</reference>
<evidence type="ECO:0000256" key="1">
    <source>
        <dbReference type="PROSITE-ProRule" id="PRU00047"/>
    </source>
</evidence>
<sequence>MEEKIKSMYTVGESSKSIKRGTGRSFSVGSGNILRGGPGFRGSSGPRFGGPMGFKRGSIDRSSSFMPSVGSGRGVGQSYGRGPTCTPNCSICGRQHLGPCWRRDDIYHCGGRGHIARNCPSQTVSVGGSVASGTQSQSSVGSSGRGSERGRGRGRGRGIGSKDGDQSIGGSIRGSGAQITQGQTQARIYNITREEAPASNDVISGMILLFDVEAYVLIDPGSTHSYI</sequence>
<protein>
    <recommendedName>
        <fullName evidence="3">CCHC-type domain-containing protein</fullName>
    </recommendedName>
</protein>